<dbReference type="PANTHER" id="PTHR11592:SF134">
    <property type="entry name" value="PHOSPHOLIPID HYDROPEROXIDE GLUTATHIONE PEROXIDASE"/>
    <property type="match status" value="1"/>
</dbReference>
<evidence type="ECO:0000256" key="6">
    <source>
        <dbReference type="ARBA" id="ARBA00022989"/>
    </source>
</evidence>
<dbReference type="PANTHER" id="PTHR11592">
    <property type="entry name" value="GLUTATHIONE PEROXIDASE"/>
    <property type="match status" value="1"/>
</dbReference>
<evidence type="ECO:0000256" key="7">
    <source>
        <dbReference type="ARBA" id="ARBA00023002"/>
    </source>
</evidence>
<accession>A0A5S6QWP8</accession>
<dbReference type="PRINTS" id="PR01011">
    <property type="entry name" value="GLUTPROXDASE"/>
</dbReference>
<dbReference type="AlphaFoldDB" id="A0A5S6QWP8"/>
<dbReference type="FunFam" id="3.40.30.10:FF:000025">
    <property type="entry name" value="Glutathione peroxidase"/>
    <property type="match status" value="1"/>
</dbReference>
<dbReference type="Gene3D" id="3.40.30.10">
    <property type="entry name" value="Glutaredoxin"/>
    <property type="match status" value="1"/>
</dbReference>
<dbReference type="Proteomes" id="UP000046395">
    <property type="component" value="Unassembled WGS sequence"/>
</dbReference>
<dbReference type="SUPFAM" id="SSF52833">
    <property type="entry name" value="Thioredoxin-like"/>
    <property type="match status" value="1"/>
</dbReference>
<keyword evidence="8 10" id="KW-0472">Membrane</keyword>
<evidence type="ECO:0000256" key="4">
    <source>
        <dbReference type="ARBA" id="ARBA00022559"/>
    </source>
</evidence>
<comment type="similarity">
    <text evidence="2 9">Belongs to the glutathione peroxidase family.</text>
</comment>
<keyword evidence="5 10" id="KW-0812">Transmembrane</keyword>
<evidence type="ECO:0000256" key="9">
    <source>
        <dbReference type="RuleBase" id="RU000499"/>
    </source>
</evidence>
<dbReference type="Pfam" id="PF04930">
    <property type="entry name" value="FUN14"/>
    <property type="match status" value="1"/>
</dbReference>
<organism evidence="12 13">
    <name type="scientific">Trichuris muris</name>
    <name type="common">Mouse whipworm</name>
    <dbReference type="NCBI Taxonomy" id="70415"/>
    <lineage>
        <taxon>Eukaryota</taxon>
        <taxon>Metazoa</taxon>
        <taxon>Ecdysozoa</taxon>
        <taxon>Nematoda</taxon>
        <taxon>Enoplea</taxon>
        <taxon>Dorylaimia</taxon>
        <taxon>Trichinellida</taxon>
        <taxon>Trichuridae</taxon>
        <taxon>Trichuris</taxon>
    </lineage>
</organism>
<dbReference type="InterPro" id="IPR013766">
    <property type="entry name" value="Thioredoxin_domain"/>
</dbReference>
<name>A0A5S6QWP8_TRIMR</name>
<evidence type="ECO:0000259" key="11">
    <source>
        <dbReference type="PROSITE" id="PS51352"/>
    </source>
</evidence>
<dbReference type="PROSITE" id="PS51352">
    <property type="entry name" value="THIOREDOXIN_2"/>
    <property type="match status" value="1"/>
</dbReference>
<evidence type="ECO:0000256" key="5">
    <source>
        <dbReference type="ARBA" id="ARBA00022692"/>
    </source>
</evidence>
<comment type="similarity">
    <text evidence="3">Belongs to the FUN14 family.</text>
</comment>
<dbReference type="WBParaSite" id="TMUE_3000011675.1">
    <property type="protein sequence ID" value="TMUE_3000011675.1"/>
    <property type="gene ID" value="WBGene00287172"/>
</dbReference>
<dbReference type="CDD" id="cd00340">
    <property type="entry name" value="GSH_Peroxidase"/>
    <property type="match status" value="1"/>
</dbReference>
<dbReference type="Pfam" id="PF00255">
    <property type="entry name" value="GSHPx"/>
    <property type="match status" value="1"/>
</dbReference>
<evidence type="ECO:0000313" key="12">
    <source>
        <dbReference type="Proteomes" id="UP000046395"/>
    </source>
</evidence>
<feature type="transmembrane region" description="Helical" evidence="10">
    <location>
        <begin position="47"/>
        <end position="66"/>
    </location>
</feature>
<dbReference type="InterPro" id="IPR007014">
    <property type="entry name" value="FUN14"/>
</dbReference>
<keyword evidence="7 9" id="KW-0560">Oxidoreductase</keyword>
<dbReference type="GO" id="GO:0005741">
    <property type="term" value="C:mitochondrial outer membrane"/>
    <property type="evidence" value="ECO:0007669"/>
    <property type="project" value="UniProtKB-SubCell"/>
</dbReference>
<evidence type="ECO:0000313" key="13">
    <source>
        <dbReference type="WBParaSite" id="TMUE_3000011675.1"/>
    </source>
</evidence>
<dbReference type="STRING" id="70415.A0A5S6QWP8"/>
<evidence type="ECO:0000256" key="3">
    <source>
        <dbReference type="ARBA" id="ARBA00009160"/>
    </source>
</evidence>
<reference evidence="13" key="1">
    <citation type="submission" date="2019-12" db="UniProtKB">
        <authorList>
            <consortium name="WormBaseParasite"/>
        </authorList>
    </citation>
    <scope>IDENTIFICATION</scope>
</reference>
<dbReference type="InterPro" id="IPR029759">
    <property type="entry name" value="GPX_AS"/>
</dbReference>
<evidence type="ECO:0000256" key="1">
    <source>
        <dbReference type="ARBA" id="ARBA00004374"/>
    </source>
</evidence>
<comment type="subcellular location">
    <subcellularLocation>
        <location evidence="1">Mitochondrion outer membrane</location>
        <topology evidence="1">Multi-pass membrane protein</topology>
    </subcellularLocation>
</comment>
<dbReference type="InterPro" id="IPR036249">
    <property type="entry name" value="Thioredoxin-like_sf"/>
</dbReference>
<dbReference type="PROSITE" id="PS00460">
    <property type="entry name" value="GLUTATHIONE_PEROXID_1"/>
    <property type="match status" value="1"/>
</dbReference>
<protein>
    <recommendedName>
        <fullName evidence="9">Glutathione peroxidase</fullName>
    </recommendedName>
</protein>
<dbReference type="GO" id="GO:0004601">
    <property type="term" value="F:peroxidase activity"/>
    <property type="evidence" value="ECO:0007669"/>
    <property type="project" value="UniProtKB-KW"/>
</dbReference>
<evidence type="ECO:0000256" key="2">
    <source>
        <dbReference type="ARBA" id="ARBA00006926"/>
    </source>
</evidence>
<keyword evidence="4 9" id="KW-0575">Peroxidase</keyword>
<keyword evidence="12" id="KW-1185">Reference proteome</keyword>
<evidence type="ECO:0000256" key="10">
    <source>
        <dbReference type="SAM" id="Phobius"/>
    </source>
</evidence>
<feature type="transmembrane region" description="Helical" evidence="10">
    <location>
        <begin position="112"/>
        <end position="133"/>
    </location>
</feature>
<feature type="domain" description="Thioredoxin" evidence="11">
    <location>
        <begin position="145"/>
        <end position="307"/>
    </location>
</feature>
<keyword evidence="6 10" id="KW-1133">Transmembrane helix</keyword>
<dbReference type="GO" id="GO:0006979">
    <property type="term" value="P:response to oxidative stress"/>
    <property type="evidence" value="ECO:0007669"/>
    <property type="project" value="InterPro"/>
</dbReference>
<proteinExistence type="inferred from homology"/>
<dbReference type="PROSITE" id="PS51355">
    <property type="entry name" value="GLUTATHIONE_PEROXID_3"/>
    <property type="match status" value="1"/>
</dbReference>
<evidence type="ECO:0000256" key="8">
    <source>
        <dbReference type="ARBA" id="ARBA00023136"/>
    </source>
</evidence>
<sequence>MVSADKCKGSPRNLMETLRRIGKSPSTEQIVFGGASGWAAGFVCVKFGRYAAVAIGTTVLVLQIAVHRHYVRINWRSFEGTSQAAQEHVERILHGEGSSAIMAAKNFIKNNAFFAVAFSAGFLIDNNITIVIFTTCTVSSSMSTSKEASSVYDFTAKDIDSNEVSMERYKGHVLVVVNVATECGYTKDNYEQLQQLYDRYKDKGLRIAAFPCNQFGHQEPKSEPEIKKFATETHKVTFDLYSKVNVNGNDAHPLWSYLKEKQGGTLGSFIKWNFTKFLIDRAGQPVKRFGPNESAMSMEKDIVQLLGISTSGEL</sequence>
<dbReference type="InterPro" id="IPR000889">
    <property type="entry name" value="Glutathione_peroxidase"/>
</dbReference>